<dbReference type="GO" id="GO:0005524">
    <property type="term" value="F:ATP binding"/>
    <property type="evidence" value="ECO:0007669"/>
    <property type="project" value="InterPro"/>
</dbReference>
<keyword evidence="4" id="KW-0347">Helicase</keyword>
<dbReference type="InterPro" id="IPR001650">
    <property type="entry name" value="Helicase_C-like"/>
</dbReference>
<dbReference type="RefSeq" id="WP_080325569.1">
    <property type="nucleotide sequence ID" value="NZ_FQYW01000008.1"/>
</dbReference>
<dbReference type="InterPro" id="IPR014001">
    <property type="entry name" value="Helicase_ATP-bd"/>
</dbReference>
<dbReference type="InterPro" id="IPR027417">
    <property type="entry name" value="P-loop_NTPase"/>
</dbReference>
<keyword evidence="4" id="KW-0378">Hydrolase</keyword>
<keyword evidence="4" id="KW-0547">Nucleotide-binding</keyword>
<dbReference type="InterPro" id="IPR021835">
    <property type="entry name" value="DUF3427"/>
</dbReference>
<sequence length="1049" mass="120264">MKSGIYEAVINKAMSKELAEWPDQCKNIKDIDKKEASEIISKYTGDVIKSGLDNLFDRDKGIEQQVQLANNIIELVRNYTSDDYYGDKSINGKGEQLLGLIEANNPNLAIGKKVEQIIERPETSVSSSSLFTGAPNEPTMFSEINKELKTANRVDMLVSFIKWTGLRLILEPLKEFTGNGGQLRIITTSYMGATDVKAVDELAKLPNTKIKISYDTKRTRLHAKAYIFYRDTGFTTAYVGSSNLSNAAMSSGLEWNVKLTKQDQPNNIKKIEATFETYWCTPEFESYSFTEKNRLIKAIADERHIGNMEEREYVLDINPYSYQQEILDRLQVEREEKGHYKNLIVAATGTGKTLISAFDYRRFRRDNGSARLLFIAHREEILKQNVEVFRSVLKEPNFGELFVGSYNKPSSAEHLFVSIQTAESRKLYENVAADYYDFIIVDEFHHAAAKTYQNILNYFTPKIFLGLTATPERNDEKDVLNYFDGRIAAEIRLPEAINRKLLCPFQYFGVSDDVDLSSVKWTNGGYDKTELSNIYTIDRYVAEKRAGHIVDSISYYVTNASTMKCIAFCVSIQHAMFMSDFFNKRGLSSIALSSDTPNDDRNKAKKRLLAGEIKIICVVDLYNEGVDIPAIDTVLFLRPTESLTVFLQQLGRGLRLFEGKDCLTVLDFVGQANKKYNYEEKFAALLSNTRHSVKTEMDKGFPSVPRGCFVQLEKKAKEYVLDNISQAFNNKASIVKRINDFVDETKRIPTLSEFLKYYHQPISAIYKNYGFYDLCMSAGAIEKYNEPMTELFIKKAFPKIVSINSRRWIKFLLRYLPNIKTTDIGSLSGYEKHLLWMFYVTVWNVQTFDPASPEIQDNLNKLSDSPMILNEIIEILEYNLDKTDILYKPLLLEYECPMDLHCSYTKDQILIAMDYLKLSSMRQGVLYVNDKKTDLFFVTINKSDKDYSPTTMYDDYFISDELFHWQSQSTTSETAPTGQRYINHKNMGNTVLLFVRDFKKNSMGTAPYIFVGPVNYVTHTGSRPMNITWKLERKLLAKDSMKLKSNVMG</sequence>
<feature type="domain" description="Helicase ATP-binding" evidence="2">
    <location>
        <begin position="333"/>
        <end position="489"/>
    </location>
</feature>
<dbReference type="EMBL" id="FQYW01000008">
    <property type="protein sequence ID" value="SHI58395.1"/>
    <property type="molecule type" value="Genomic_DNA"/>
</dbReference>
<gene>
    <name evidence="4" type="ORF">SAMN02745671_01029</name>
</gene>
<dbReference type="CDD" id="cd18032">
    <property type="entry name" value="DEXHc_RE_I_III_res"/>
    <property type="match status" value="1"/>
</dbReference>
<dbReference type="CDD" id="cd18799">
    <property type="entry name" value="SF2_C_EcoAI-like"/>
    <property type="match status" value="1"/>
</dbReference>
<dbReference type="SMART" id="SM00490">
    <property type="entry name" value="HELICc"/>
    <property type="match status" value="1"/>
</dbReference>
<dbReference type="PANTHER" id="PTHR47962:SF7">
    <property type="entry name" value="MITOCHONDRIAL ATP-DEPENDENT HELICASE IRC3-RELATED"/>
    <property type="match status" value="1"/>
</dbReference>
<evidence type="ECO:0000259" key="3">
    <source>
        <dbReference type="PROSITE" id="PS51194"/>
    </source>
</evidence>
<feature type="domain" description="PLD phosphodiesterase" evidence="1">
    <location>
        <begin position="217"/>
        <end position="248"/>
    </location>
</feature>
<dbReference type="PROSITE" id="PS51192">
    <property type="entry name" value="HELICASE_ATP_BIND_1"/>
    <property type="match status" value="1"/>
</dbReference>
<keyword evidence="4" id="KW-0067">ATP-binding</keyword>
<dbReference type="PANTHER" id="PTHR47962">
    <property type="entry name" value="ATP-DEPENDENT HELICASE LHR-RELATED-RELATED"/>
    <property type="match status" value="1"/>
</dbReference>
<dbReference type="Pfam" id="PF11907">
    <property type="entry name" value="DUF3427"/>
    <property type="match status" value="1"/>
</dbReference>
<dbReference type="InterPro" id="IPR006935">
    <property type="entry name" value="Helicase/UvrB_N"/>
</dbReference>
<evidence type="ECO:0000313" key="4">
    <source>
        <dbReference type="EMBL" id="SHI58395.1"/>
    </source>
</evidence>
<protein>
    <submittedName>
        <fullName evidence="4">Helicase conserved C-terminal domain-containing protein</fullName>
    </submittedName>
</protein>
<evidence type="ECO:0000259" key="1">
    <source>
        <dbReference type="PROSITE" id="PS50035"/>
    </source>
</evidence>
<dbReference type="PROSITE" id="PS50035">
    <property type="entry name" value="PLD"/>
    <property type="match status" value="1"/>
</dbReference>
<accession>A0A1M6CBI6</accession>
<dbReference type="Pfam" id="PF04851">
    <property type="entry name" value="ResIII"/>
    <property type="match status" value="1"/>
</dbReference>
<dbReference type="GO" id="GO:0016887">
    <property type="term" value="F:ATP hydrolysis activity"/>
    <property type="evidence" value="ECO:0007669"/>
    <property type="project" value="TreeGrafter"/>
</dbReference>
<dbReference type="Gene3D" id="3.40.50.300">
    <property type="entry name" value="P-loop containing nucleotide triphosphate hydrolases"/>
    <property type="match status" value="2"/>
</dbReference>
<dbReference type="InterPro" id="IPR052511">
    <property type="entry name" value="ATP-dep_Helicase"/>
</dbReference>
<dbReference type="GO" id="GO:0006793">
    <property type="term" value="P:phosphorus metabolic process"/>
    <property type="evidence" value="ECO:0007669"/>
    <property type="project" value="UniProtKB-ARBA"/>
</dbReference>
<dbReference type="GO" id="GO:0004386">
    <property type="term" value="F:helicase activity"/>
    <property type="evidence" value="ECO:0007669"/>
    <property type="project" value="UniProtKB-KW"/>
</dbReference>
<dbReference type="InterPro" id="IPR001736">
    <property type="entry name" value="PLipase_D/transphosphatidylase"/>
</dbReference>
<feature type="domain" description="Helicase C-terminal" evidence="3">
    <location>
        <begin position="552"/>
        <end position="701"/>
    </location>
</feature>
<dbReference type="SMART" id="SM00487">
    <property type="entry name" value="DEXDc"/>
    <property type="match status" value="1"/>
</dbReference>
<dbReference type="CDD" id="cd09203">
    <property type="entry name" value="PLDc_N_DEXD_b1"/>
    <property type="match status" value="1"/>
</dbReference>
<name>A0A1M6CBI6_9FIRM</name>
<dbReference type="GO" id="GO:0003677">
    <property type="term" value="F:DNA binding"/>
    <property type="evidence" value="ECO:0007669"/>
    <property type="project" value="InterPro"/>
</dbReference>
<dbReference type="SUPFAM" id="SSF52540">
    <property type="entry name" value="P-loop containing nucleoside triphosphate hydrolases"/>
    <property type="match status" value="1"/>
</dbReference>
<dbReference type="AlphaFoldDB" id="A0A1M6CBI6"/>
<dbReference type="InterPro" id="IPR025202">
    <property type="entry name" value="PLD-like_dom"/>
</dbReference>
<dbReference type="SUPFAM" id="SSF56024">
    <property type="entry name" value="Phospholipase D/nuclease"/>
    <property type="match status" value="1"/>
</dbReference>
<evidence type="ECO:0000313" key="5">
    <source>
        <dbReference type="Proteomes" id="UP000191240"/>
    </source>
</evidence>
<dbReference type="Gene3D" id="3.30.870.10">
    <property type="entry name" value="Endonuclease Chain A"/>
    <property type="match status" value="1"/>
</dbReference>
<evidence type="ECO:0000259" key="2">
    <source>
        <dbReference type="PROSITE" id="PS51192"/>
    </source>
</evidence>
<dbReference type="Pfam" id="PF00271">
    <property type="entry name" value="Helicase_C"/>
    <property type="match status" value="1"/>
</dbReference>
<reference evidence="4 5" key="1">
    <citation type="submission" date="2016-11" db="EMBL/GenBank/DDBJ databases">
        <authorList>
            <person name="Jaros S."/>
            <person name="Januszkiewicz K."/>
            <person name="Wedrychowicz H."/>
        </authorList>
    </citation>
    <scope>NUCLEOTIDE SEQUENCE [LARGE SCALE GENOMIC DNA]</scope>
    <source>
        <strain evidence="4 5">DSM 3074</strain>
    </source>
</reference>
<dbReference type="Pfam" id="PF13091">
    <property type="entry name" value="PLDc_2"/>
    <property type="match status" value="1"/>
</dbReference>
<proteinExistence type="predicted"/>
<organism evidence="4 5">
    <name type="scientific">Anaerovibrio lipolyticus DSM 3074</name>
    <dbReference type="NCBI Taxonomy" id="1120997"/>
    <lineage>
        <taxon>Bacteria</taxon>
        <taxon>Bacillati</taxon>
        <taxon>Bacillota</taxon>
        <taxon>Negativicutes</taxon>
        <taxon>Selenomonadales</taxon>
        <taxon>Selenomonadaceae</taxon>
        <taxon>Anaerovibrio</taxon>
    </lineage>
</organism>
<dbReference type="PROSITE" id="PS51194">
    <property type="entry name" value="HELICASE_CTER"/>
    <property type="match status" value="1"/>
</dbReference>
<dbReference type="OrthoDB" id="9802848at2"/>
<dbReference type="Proteomes" id="UP000191240">
    <property type="component" value="Unassembled WGS sequence"/>
</dbReference>